<evidence type="ECO:0000313" key="2">
    <source>
        <dbReference type="EMBL" id="GBM67319.1"/>
    </source>
</evidence>
<evidence type="ECO:0000313" key="3">
    <source>
        <dbReference type="Proteomes" id="UP000499080"/>
    </source>
</evidence>
<dbReference type="EMBL" id="BGPR01002076">
    <property type="protein sequence ID" value="GBM67319.1"/>
    <property type="molecule type" value="Genomic_DNA"/>
</dbReference>
<feature type="signal peptide" evidence="1">
    <location>
        <begin position="1"/>
        <end position="19"/>
    </location>
</feature>
<gene>
    <name evidence="2" type="ORF">AVEN_72453_1</name>
</gene>
<organism evidence="2 3">
    <name type="scientific">Araneus ventricosus</name>
    <name type="common">Orbweaver spider</name>
    <name type="synonym">Epeira ventricosa</name>
    <dbReference type="NCBI Taxonomy" id="182803"/>
    <lineage>
        <taxon>Eukaryota</taxon>
        <taxon>Metazoa</taxon>
        <taxon>Ecdysozoa</taxon>
        <taxon>Arthropoda</taxon>
        <taxon>Chelicerata</taxon>
        <taxon>Arachnida</taxon>
        <taxon>Araneae</taxon>
        <taxon>Araneomorphae</taxon>
        <taxon>Entelegynae</taxon>
        <taxon>Araneoidea</taxon>
        <taxon>Araneidae</taxon>
        <taxon>Araneus</taxon>
    </lineage>
</organism>
<name>A0A4Y2HQK9_ARAVE</name>
<evidence type="ECO:0000256" key="1">
    <source>
        <dbReference type="SAM" id="SignalP"/>
    </source>
</evidence>
<feature type="chain" id="PRO_5021439468" evidence="1">
    <location>
        <begin position="20"/>
        <end position="118"/>
    </location>
</feature>
<proteinExistence type="predicted"/>
<keyword evidence="3" id="KW-1185">Reference proteome</keyword>
<protein>
    <submittedName>
        <fullName evidence="2">Uncharacterized protein</fullName>
    </submittedName>
</protein>
<accession>A0A4Y2HQK9</accession>
<dbReference type="AlphaFoldDB" id="A0A4Y2HQK9"/>
<dbReference type="Proteomes" id="UP000499080">
    <property type="component" value="Unassembled WGS sequence"/>
</dbReference>
<keyword evidence="1" id="KW-0732">Signal</keyword>
<comment type="caution">
    <text evidence="2">The sequence shown here is derived from an EMBL/GenBank/DDBJ whole genome shotgun (WGS) entry which is preliminary data.</text>
</comment>
<reference evidence="2 3" key="1">
    <citation type="journal article" date="2019" name="Sci. Rep.">
        <title>Orb-weaving spider Araneus ventricosus genome elucidates the spidroin gene catalogue.</title>
        <authorList>
            <person name="Kono N."/>
            <person name="Nakamura H."/>
            <person name="Ohtoshi R."/>
            <person name="Moran D.A.P."/>
            <person name="Shinohara A."/>
            <person name="Yoshida Y."/>
            <person name="Fujiwara M."/>
            <person name="Mori M."/>
            <person name="Tomita M."/>
            <person name="Arakawa K."/>
        </authorList>
    </citation>
    <scope>NUCLEOTIDE SEQUENCE [LARGE SCALE GENOMIC DNA]</scope>
</reference>
<sequence>MYILFVELILRSWSSSVRCCNIRSLYGCRLSSRKRRMALLWPFSICAERRQVNLVKHLVISTSICGDIHSTVAVFGIPDLLASAKENVPLNPFFLDICFATVSWSICVLCIALKVRAA</sequence>